<evidence type="ECO:0000259" key="6">
    <source>
        <dbReference type="SMART" id="SM01217"/>
    </source>
</evidence>
<dbReference type="GO" id="GO:0031222">
    <property type="term" value="P:arabinan catabolic process"/>
    <property type="evidence" value="ECO:0007669"/>
    <property type="project" value="TreeGrafter"/>
</dbReference>
<name>A0A6V7NE23_ANACO</name>
<accession>A0A6V7NE23</accession>
<dbReference type="GO" id="GO:0009044">
    <property type="term" value="F:xylan 1,4-beta-xylosidase activity"/>
    <property type="evidence" value="ECO:0007669"/>
    <property type="project" value="InterPro"/>
</dbReference>
<evidence type="ECO:0000256" key="2">
    <source>
        <dbReference type="ARBA" id="ARBA00022801"/>
    </source>
</evidence>
<proteinExistence type="predicted"/>
<dbReference type="Gene3D" id="2.60.40.10">
    <property type="entry name" value="Immunoglobulins"/>
    <property type="match status" value="1"/>
</dbReference>
<dbReference type="InterPro" id="IPR017853">
    <property type="entry name" value="GH"/>
</dbReference>
<dbReference type="InterPro" id="IPR026891">
    <property type="entry name" value="Fn3-like"/>
</dbReference>
<feature type="chain" id="PRO_5028128588" description="Fibronectin type III-like domain-containing protein" evidence="5">
    <location>
        <begin position="23"/>
        <end position="799"/>
    </location>
</feature>
<evidence type="ECO:0000313" key="7">
    <source>
        <dbReference type="EMBL" id="CAD1816850.1"/>
    </source>
</evidence>
<dbReference type="InterPro" id="IPR002772">
    <property type="entry name" value="Glyco_hydro_3_C"/>
</dbReference>
<dbReference type="PANTHER" id="PTHR42721">
    <property type="entry name" value="SUGAR HYDROLASE-RELATED"/>
    <property type="match status" value="1"/>
</dbReference>
<feature type="signal peptide" evidence="5">
    <location>
        <begin position="1"/>
        <end position="22"/>
    </location>
</feature>
<feature type="region of interest" description="Disordered" evidence="4">
    <location>
        <begin position="29"/>
        <end position="54"/>
    </location>
</feature>
<dbReference type="InterPro" id="IPR044993">
    <property type="entry name" value="BXL"/>
</dbReference>
<dbReference type="SUPFAM" id="SSF51445">
    <property type="entry name" value="(Trans)glycosidases"/>
    <property type="match status" value="1"/>
</dbReference>
<dbReference type="GO" id="GO:0045493">
    <property type="term" value="P:xylan catabolic process"/>
    <property type="evidence" value="ECO:0007669"/>
    <property type="project" value="InterPro"/>
</dbReference>
<feature type="compositionally biased region" description="Low complexity" evidence="4">
    <location>
        <begin position="29"/>
        <end position="41"/>
    </location>
</feature>
<keyword evidence="3" id="KW-0326">Glycosidase</keyword>
<dbReference type="Pfam" id="PF14310">
    <property type="entry name" value="Fn3-like"/>
    <property type="match status" value="1"/>
</dbReference>
<dbReference type="InterPro" id="IPR013783">
    <property type="entry name" value="Ig-like_fold"/>
</dbReference>
<dbReference type="FunFam" id="3.20.20.300:FF:000010">
    <property type="entry name" value="Putative beta-D-xylosidase 5"/>
    <property type="match status" value="1"/>
</dbReference>
<evidence type="ECO:0000256" key="3">
    <source>
        <dbReference type="ARBA" id="ARBA00023295"/>
    </source>
</evidence>
<evidence type="ECO:0000256" key="5">
    <source>
        <dbReference type="SAM" id="SignalP"/>
    </source>
</evidence>
<keyword evidence="2" id="KW-0378">Hydrolase</keyword>
<dbReference type="InterPro" id="IPR036881">
    <property type="entry name" value="Glyco_hydro_3_C_sf"/>
</dbReference>
<dbReference type="GO" id="GO:0046556">
    <property type="term" value="F:alpha-L-arabinofuranosidase activity"/>
    <property type="evidence" value="ECO:0007669"/>
    <property type="project" value="TreeGrafter"/>
</dbReference>
<organism evidence="7">
    <name type="scientific">Ananas comosus var. bracteatus</name>
    <name type="common">red pineapple</name>
    <dbReference type="NCBI Taxonomy" id="296719"/>
    <lineage>
        <taxon>Eukaryota</taxon>
        <taxon>Viridiplantae</taxon>
        <taxon>Streptophyta</taxon>
        <taxon>Embryophyta</taxon>
        <taxon>Tracheophyta</taxon>
        <taxon>Spermatophyta</taxon>
        <taxon>Magnoliopsida</taxon>
        <taxon>Liliopsida</taxon>
        <taxon>Poales</taxon>
        <taxon>Bromeliaceae</taxon>
        <taxon>Bromelioideae</taxon>
        <taxon>Ananas</taxon>
    </lineage>
</organism>
<protein>
    <recommendedName>
        <fullName evidence="6">Fibronectin type III-like domain-containing protein</fullName>
    </recommendedName>
</protein>
<evidence type="ECO:0000256" key="1">
    <source>
        <dbReference type="ARBA" id="ARBA00022729"/>
    </source>
</evidence>
<dbReference type="InterPro" id="IPR036962">
    <property type="entry name" value="Glyco_hydro_3_N_sf"/>
</dbReference>
<sequence length="799" mass="86886">MALLFYFHIFLLLSTLISPSLSRSLHSTTSTSTLTASTRSPNGGPISPRRGPIRSAGANYTKVCDPARFAALGLDMDRFAYCDASLPYPARVSDLVGRLTLAEKAAQLGDRASGAGRIGLPGYVWWNEALHGVSYVGHGTYFGDVVPGATSFPNVILTAAAFNESLWKRIGQVISTEARAMYNLGHTGLTFWSPNINVVRDPRWGRVLETPGEDPFLAGRYAVNFVRGMQDVEGLDATNNDPDSRPLKVSTCCKHFAAYDLDNWFGVTRFNYDARVTERDMIETFERPFEMCIREGDGSSIMCSYNLVNGVPMCANTPLLSQTVREKWNLHGYIVSDCDSIEVMHDSVKWLGYTEEEAVAQVMRAGLDLDCGIGNLNYYMNYTESAVKLGKMRESDIDNALKNLYTLLMRVGFFDNIPAYESLGVNDICTKDNIELAADAARQALVLLKNEDNTLPLDSKKLKNIALIGPHANSTTAMIGNYEGTPCRYTSPLDAFSKDVKVEYVQACDAKCTSNSLFGPAIESAKSASATIILAGLDLSVEAEGQDRMDLLIPGFQNELINKVAEASAGPVILVILSGGCLDISFAQNNPKIGAIIWAGYPGAEGGQAIADVVFGRHNPGGKLPLTWTYKFFNGTTLYPFGHGLSYSSYTYSKIQSKPITISLNTTEFCKPLSYKPGFNGTNCPSLKIDDIPCDEKINFEVEVTNAGKYDGDHVVLVYSKPPPEVIDAPLKQLVAYERVFVPANGKAVAHFSLEACKALGLVEKTAYLVLPSGVSTIVVGEGDAAISFPVEVNFQVSV</sequence>
<dbReference type="Gene3D" id="3.40.50.1700">
    <property type="entry name" value="Glycoside hydrolase family 3 C-terminal domain"/>
    <property type="match status" value="1"/>
</dbReference>
<evidence type="ECO:0000256" key="4">
    <source>
        <dbReference type="SAM" id="MobiDB-lite"/>
    </source>
</evidence>
<dbReference type="PANTHER" id="PTHR42721:SF11">
    <property type="entry name" value="BETA-D-XYLOSIDASE 5-RELATED"/>
    <property type="match status" value="1"/>
</dbReference>
<dbReference type="SMART" id="SM01217">
    <property type="entry name" value="Fn3_like"/>
    <property type="match status" value="1"/>
</dbReference>
<dbReference type="SUPFAM" id="SSF52279">
    <property type="entry name" value="Beta-D-glucan exohydrolase, C-terminal domain"/>
    <property type="match status" value="1"/>
</dbReference>
<dbReference type="Pfam" id="PF00933">
    <property type="entry name" value="Glyco_hydro_3"/>
    <property type="match status" value="1"/>
</dbReference>
<dbReference type="InterPro" id="IPR001764">
    <property type="entry name" value="Glyco_hydro_3_N"/>
</dbReference>
<gene>
    <name evidence="7" type="ORF">CB5_LOCUS61</name>
</gene>
<dbReference type="AlphaFoldDB" id="A0A6V7NE23"/>
<dbReference type="Gene3D" id="3.20.20.300">
    <property type="entry name" value="Glycoside hydrolase, family 3, N-terminal domain"/>
    <property type="match status" value="1"/>
</dbReference>
<feature type="domain" description="Fibronectin type III-like" evidence="6">
    <location>
        <begin position="714"/>
        <end position="784"/>
    </location>
</feature>
<reference evidence="7" key="1">
    <citation type="submission" date="2020-07" db="EMBL/GenBank/DDBJ databases">
        <authorList>
            <person name="Lin J."/>
        </authorList>
    </citation>
    <scope>NUCLEOTIDE SEQUENCE</scope>
</reference>
<dbReference type="EMBL" id="LR862129">
    <property type="protein sequence ID" value="CAD1816850.1"/>
    <property type="molecule type" value="Genomic_DNA"/>
</dbReference>
<dbReference type="Pfam" id="PF01915">
    <property type="entry name" value="Glyco_hydro_3_C"/>
    <property type="match status" value="1"/>
</dbReference>
<keyword evidence="1 5" id="KW-0732">Signal</keyword>